<gene>
    <name evidence="2" type="ORF">L3X38_015881</name>
</gene>
<feature type="compositionally biased region" description="Polar residues" evidence="1">
    <location>
        <begin position="37"/>
        <end position="49"/>
    </location>
</feature>
<evidence type="ECO:0000313" key="2">
    <source>
        <dbReference type="EMBL" id="KAI5336613.1"/>
    </source>
</evidence>
<dbReference type="AlphaFoldDB" id="A0AAD4W5A1"/>
<sequence>MKSNPTPSDIKPHPIENSLLLQTHPVAHLIRFTTTSTAHPIPLPSQNPSIGHRRTHLCSPPNLHLCKPPNPIAQPSKPEPISANHRTPSHNPSPSLQTRTHLYQVFTNPSKSQDMKRTRKGTTEASSSRPNRQRPTTSTRRQRAAPQDLFEDTTEVEDVVSTYDSNVDTEVEDVAATQDSNVKVYAEPTEPSRVSPIDTKKDFKQIITE</sequence>
<proteinExistence type="predicted"/>
<protein>
    <submittedName>
        <fullName evidence="2">Uncharacterized protein</fullName>
    </submittedName>
</protein>
<accession>A0AAD4W5A1</accession>
<comment type="caution">
    <text evidence="2">The sequence shown here is derived from an EMBL/GenBank/DDBJ whole genome shotgun (WGS) entry which is preliminary data.</text>
</comment>
<dbReference type="EMBL" id="JAJFAZ020000003">
    <property type="protein sequence ID" value="KAI5336613.1"/>
    <property type="molecule type" value="Genomic_DNA"/>
</dbReference>
<dbReference type="Proteomes" id="UP001054821">
    <property type="component" value="Chromosome 3"/>
</dbReference>
<feature type="compositionally biased region" description="Polar residues" evidence="1">
    <location>
        <begin position="84"/>
        <end position="112"/>
    </location>
</feature>
<feature type="compositionally biased region" description="Low complexity" evidence="1">
    <location>
        <begin position="127"/>
        <end position="147"/>
    </location>
</feature>
<feature type="region of interest" description="Disordered" evidence="1">
    <location>
        <begin position="187"/>
        <end position="209"/>
    </location>
</feature>
<keyword evidence="3" id="KW-1185">Reference proteome</keyword>
<organism evidence="2 3">
    <name type="scientific">Prunus dulcis</name>
    <name type="common">Almond</name>
    <name type="synonym">Amygdalus dulcis</name>
    <dbReference type="NCBI Taxonomy" id="3755"/>
    <lineage>
        <taxon>Eukaryota</taxon>
        <taxon>Viridiplantae</taxon>
        <taxon>Streptophyta</taxon>
        <taxon>Embryophyta</taxon>
        <taxon>Tracheophyta</taxon>
        <taxon>Spermatophyta</taxon>
        <taxon>Magnoliopsida</taxon>
        <taxon>eudicotyledons</taxon>
        <taxon>Gunneridae</taxon>
        <taxon>Pentapetalae</taxon>
        <taxon>rosids</taxon>
        <taxon>fabids</taxon>
        <taxon>Rosales</taxon>
        <taxon>Rosaceae</taxon>
        <taxon>Amygdaloideae</taxon>
        <taxon>Amygdaleae</taxon>
        <taxon>Prunus</taxon>
    </lineage>
</organism>
<feature type="compositionally biased region" description="Basic and acidic residues" evidence="1">
    <location>
        <begin position="198"/>
        <end position="209"/>
    </location>
</feature>
<feature type="region of interest" description="Disordered" evidence="1">
    <location>
        <begin position="37"/>
        <end position="147"/>
    </location>
</feature>
<evidence type="ECO:0000256" key="1">
    <source>
        <dbReference type="SAM" id="MobiDB-lite"/>
    </source>
</evidence>
<reference evidence="2 3" key="1">
    <citation type="journal article" date="2022" name="G3 (Bethesda)">
        <title>Whole-genome sequence and methylome profiling of the almond [Prunus dulcis (Mill.) D.A. Webb] cultivar 'Nonpareil'.</title>
        <authorList>
            <person name="D'Amico-Willman K.M."/>
            <person name="Ouma W.Z."/>
            <person name="Meulia T."/>
            <person name="Sideli G.M."/>
            <person name="Gradziel T.M."/>
            <person name="Fresnedo-Ramirez J."/>
        </authorList>
    </citation>
    <scope>NUCLEOTIDE SEQUENCE [LARGE SCALE GENOMIC DNA]</scope>
    <source>
        <strain evidence="2">Clone GOH B32 T37-40</strain>
    </source>
</reference>
<name>A0AAD4W5A1_PRUDU</name>
<evidence type="ECO:0000313" key="3">
    <source>
        <dbReference type="Proteomes" id="UP001054821"/>
    </source>
</evidence>